<comment type="similarity">
    <text evidence="1">Belongs to the UPF0237 family.</text>
</comment>
<dbReference type="PROSITE" id="PS51671">
    <property type="entry name" value="ACT"/>
    <property type="match status" value="1"/>
</dbReference>
<dbReference type="HAMAP" id="MF_01054">
    <property type="entry name" value="UPF0237"/>
    <property type="match status" value="1"/>
</dbReference>
<evidence type="ECO:0000313" key="4">
    <source>
        <dbReference type="Proteomes" id="UP000027665"/>
    </source>
</evidence>
<evidence type="ECO:0000259" key="2">
    <source>
        <dbReference type="PROSITE" id="PS51671"/>
    </source>
</evidence>
<dbReference type="Gene3D" id="3.30.70.260">
    <property type="match status" value="1"/>
</dbReference>
<dbReference type="PANTHER" id="PTHR34875:SF6">
    <property type="entry name" value="UPF0237 PROTEIN MJ1558"/>
    <property type="match status" value="1"/>
</dbReference>
<gene>
    <name evidence="3" type="ORF">EH55_09500</name>
</gene>
<dbReference type="AlphaFoldDB" id="A0A073IM79"/>
<dbReference type="Pfam" id="PF13740">
    <property type="entry name" value="ACT_6"/>
    <property type="match status" value="1"/>
</dbReference>
<evidence type="ECO:0000256" key="1">
    <source>
        <dbReference type="HAMAP-Rule" id="MF_01054"/>
    </source>
</evidence>
<name>A0A073IM79_9BACT</name>
<dbReference type="PANTHER" id="PTHR34875">
    <property type="entry name" value="UPF0237 PROTEIN MJ1558"/>
    <property type="match status" value="1"/>
</dbReference>
<sequence>MMKAIVTVLGKDQVGIIAKVCTYLADKNANVLEISQTIIKGYFDMLMIIDISACSCTPGELAGGLKELGESIGLAINFQREEIFESMHRI</sequence>
<dbReference type="STRING" id="2754.EH55_09500"/>
<protein>
    <recommendedName>
        <fullName evidence="1">UPF0237 protein EH55_09500</fullName>
    </recommendedName>
</protein>
<comment type="caution">
    <text evidence="3">The sequence shown here is derived from an EMBL/GenBank/DDBJ whole genome shotgun (WGS) entry which is preliminary data.</text>
</comment>
<dbReference type="NCBIfam" id="NF001220">
    <property type="entry name" value="PRK00194.1"/>
    <property type="match status" value="1"/>
</dbReference>
<dbReference type="RefSeq" id="WP_037977805.1">
    <property type="nucleotide sequence ID" value="NZ_CAMETI010000001.1"/>
</dbReference>
<reference evidence="3 4" key="1">
    <citation type="submission" date="2014-04" db="EMBL/GenBank/DDBJ databases">
        <title>Draft Genome Sequence of Synergistes jonesii.</title>
        <authorList>
            <person name="Coil D.A."/>
            <person name="Eisen J.A."/>
            <person name="Holland-Moritz H.E."/>
        </authorList>
    </citation>
    <scope>NUCLEOTIDE SEQUENCE [LARGE SCALE GENOMIC DNA]</scope>
    <source>
        <strain evidence="3 4">78-1</strain>
    </source>
</reference>
<evidence type="ECO:0000313" key="3">
    <source>
        <dbReference type="EMBL" id="KEJ91433.1"/>
    </source>
</evidence>
<dbReference type="InterPro" id="IPR022986">
    <property type="entry name" value="UPF0237_ACT"/>
</dbReference>
<dbReference type="InterPro" id="IPR045865">
    <property type="entry name" value="ACT-like_dom_sf"/>
</dbReference>
<dbReference type="CDD" id="cd04872">
    <property type="entry name" value="ACT_1ZPV"/>
    <property type="match status" value="1"/>
</dbReference>
<accession>A0A073IM79</accession>
<dbReference type="InterPro" id="IPR002912">
    <property type="entry name" value="ACT_dom"/>
</dbReference>
<keyword evidence="4" id="KW-1185">Reference proteome</keyword>
<proteinExistence type="inferred from homology"/>
<dbReference type="EMBL" id="JMKI01000047">
    <property type="protein sequence ID" value="KEJ91433.1"/>
    <property type="molecule type" value="Genomic_DNA"/>
</dbReference>
<dbReference type="InterPro" id="IPR050990">
    <property type="entry name" value="UPF0237/GcvR_regulator"/>
</dbReference>
<organism evidence="3 4">
    <name type="scientific">Synergistes jonesii</name>
    <dbReference type="NCBI Taxonomy" id="2754"/>
    <lineage>
        <taxon>Bacteria</taxon>
        <taxon>Thermotogati</taxon>
        <taxon>Synergistota</taxon>
        <taxon>Synergistia</taxon>
        <taxon>Synergistales</taxon>
        <taxon>Synergistaceae</taxon>
        <taxon>Synergistes</taxon>
    </lineage>
</organism>
<dbReference type="eggNOG" id="COG3830">
    <property type="taxonomic scope" value="Bacteria"/>
</dbReference>
<dbReference type="GeneID" id="90984346"/>
<dbReference type="SUPFAM" id="SSF55021">
    <property type="entry name" value="ACT-like"/>
    <property type="match status" value="1"/>
</dbReference>
<dbReference type="Proteomes" id="UP000027665">
    <property type="component" value="Unassembled WGS sequence"/>
</dbReference>
<feature type="domain" description="ACT" evidence="2">
    <location>
        <begin position="5"/>
        <end position="83"/>
    </location>
</feature>